<evidence type="ECO:0008006" key="4">
    <source>
        <dbReference type="Google" id="ProtNLM"/>
    </source>
</evidence>
<feature type="chain" id="PRO_5007293124" description="Cyanovirin-N domain-containing protein" evidence="1">
    <location>
        <begin position="21"/>
        <end position="140"/>
    </location>
</feature>
<dbReference type="EMBL" id="KQ964259">
    <property type="protein sequence ID" value="KXJ88097.1"/>
    <property type="molecule type" value="Genomic_DNA"/>
</dbReference>
<evidence type="ECO:0000313" key="3">
    <source>
        <dbReference type="Proteomes" id="UP000070501"/>
    </source>
</evidence>
<organism evidence="2 3">
    <name type="scientific">Microdochium bolleyi</name>
    <dbReference type="NCBI Taxonomy" id="196109"/>
    <lineage>
        <taxon>Eukaryota</taxon>
        <taxon>Fungi</taxon>
        <taxon>Dikarya</taxon>
        <taxon>Ascomycota</taxon>
        <taxon>Pezizomycotina</taxon>
        <taxon>Sordariomycetes</taxon>
        <taxon>Xylariomycetidae</taxon>
        <taxon>Xylariales</taxon>
        <taxon>Microdochiaceae</taxon>
        <taxon>Microdochium</taxon>
    </lineage>
</organism>
<keyword evidence="3" id="KW-1185">Reference proteome</keyword>
<accession>A0A136ITA0</accession>
<dbReference type="Proteomes" id="UP000070501">
    <property type="component" value="Unassembled WGS sequence"/>
</dbReference>
<dbReference type="PANTHER" id="PTHR39603">
    <property type="entry name" value="CYANOVIRIN-N DOMAIN-CONTAINING PROTEIN"/>
    <property type="match status" value="1"/>
</dbReference>
<gene>
    <name evidence="2" type="ORF">Micbo1qcDRAFT_207372</name>
</gene>
<name>A0A136ITA0_9PEZI</name>
<proteinExistence type="predicted"/>
<dbReference type="OrthoDB" id="2112446at2759"/>
<dbReference type="PANTHER" id="PTHR39603:SF1">
    <property type="entry name" value="CYANOVIRIN-N DOMAIN-CONTAINING PROTEIN"/>
    <property type="match status" value="1"/>
</dbReference>
<sequence length="140" mass="14285">MVNFATSIPLVLGLVAAASAAPSLETRSLNCNEHLGSSNFAHGNAAVECINYLASLGNQACVSSVSAVSFCRRGDVQISGISKTGKNGATSSCANVARAAGAIMDRCTIKTADGVNWVKGANEAWGNGDLIVDIRNVNGQ</sequence>
<dbReference type="InParanoid" id="A0A136ITA0"/>
<dbReference type="AlphaFoldDB" id="A0A136ITA0"/>
<keyword evidence="1" id="KW-0732">Signal</keyword>
<dbReference type="STRING" id="196109.A0A136ITA0"/>
<evidence type="ECO:0000313" key="2">
    <source>
        <dbReference type="EMBL" id="KXJ88097.1"/>
    </source>
</evidence>
<reference evidence="3" key="1">
    <citation type="submission" date="2016-02" db="EMBL/GenBank/DDBJ databases">
        <title>Draft genome sequence of Microdochium bolleyi, a fungal endophyte of beachgrass.</title>
        <authorList>
            <consortium name="DOE Joint Genome Institute"/>
            <person name="David A.S."/>
            <person name="May G."/>
            <person name="Haridas S."/>
            <person name="Lim J."/>
            <person name="Wang M."/>
            <person name="Labutti K."/>
            <person name="Lipzen A."/>
            <person name="Barry K."/>
            <person name="Grigoriev I.V."/>
        </authorList>
    </citation>
    <scope>NUCLEOTIDE SEQUENCE [LARGE SCALE GENOMIC DNA]</scope>
    <source>
        <strain evidence="3">J235TASD1</strain>
    </source>
</reference>
<evidence type="ECO:0000256" key="1">
    <source>
        <dbReference type="SAM" id="SignalP"/>
    </source>
</evidence>
<protein>
    <recommendedName>
        <fullName evidence="4">Cyanovirin-N domain-containing protein</fullName>
    </recommendedName>
</protein>
<feature type="signal peptide" evidence="1">
    <location>
        <begin position="1"/>
        <end position="20"/>
    </location>
</feature>